<dbReference type="AlphaFoldDB" id="A0AAX3BFP2"/>
<feature type="domain" description="Hemerythrin-like" evidence="1">
    <location>
        <begin position="95"/>
        <end position="232"/>
    </location>
</feature>
<organism evidence="3 4">
    <name type="scientific">Thermospira aquatica</name>
    <dbReference type="NCBI Taxonomy" id="2828656"/>
    <lineage>
        <taxon>Bacteria</taxon>
        <taxon>Pseudomonadati</taxon>
        <taxon>Spirochaetota</taxon>
        <taxon>Spirochaetia</taxon>
        <taxon>Brevinematales</taxon>
        <taxon>Thermospiraceae</taxon>
        <taxon>Thermospira</taxon>
    </lineage>
</organism>
<dbReference type="EMBL" id="CP073355">
    <property type="protein sequence ID" value="URA11212.1"/>
    <property type="molecule type" value="Genomic_DNA"/>
</dbReference>
<dbReference type="RefSeq" id="WP_271436346.1">
    <property type="nucleotide sequence ID" value="NZ_CP073355.1"/>
</dbReference>
<dbReference type="PANTHER" id="PTHR39966:SF3">
    <property type="entry name" value="DUF438 DOMAIN-CONTAINING PROTEIN"/>
    <property type="match status" value="1"/>
</dbReference>
<reference evidence="3" key="2">
    <citation type="submission" date="2022-06" db="EMBL/GenBank/DDBJ databases">
        <title>Thermospira aquatica gen. nov., sp. nov.</title>
        <authorList>
            <person name="Ben Ali Gam Z."/>
            <person name="Labat M."/>
        </authorList>
    </citation>
    <scope>NUCLEOTIDE SEQUENCE</scope>
    <source>
        <strain evidence="3">F1F22</strain>
    </source>
</reference>
<accession>A0AAX3BFP2</accession>
<dbReference type="Pfam" id="PF01814">
    <property type="entry name" value="Hemerythrin"/>
    <property type="match status" value="1"/>
</dbReference>
<dbReference type="Proteomes" id="UP001056539">
    <property type="component" value="Chromosome"/>
</dbReference>
<dbReference type="Pfam" id="PF04282">
    <property type="entry name" value="DUF438"/>
    <property type="match status" value="1"/>
</dbReference>
<dbReference type="InterPro" id="IPR012312">
    <property type="entry name" value="Hemerythrin-like"/>
</dbReference>
<reference evidence="3" key="1">
    <citation type="submission" date="2021-04" db="EMBL/GenBank/DDBJ databases">
        <authorList>
            <person name="Postec A."/>
        </authorList>
    </citation>
    <scope>NUCLEOTIDE SEQUENCE</scope>
    <source>
        <strain evidence="3">F1F22</strain>
    </source>
</reference>
<proteinExistence type="predicted"/>
<feature type="domain" description="DUF438" evidence="2">
    <location>
        <begin position="28"/>
        <end position="85"/>
    </location>
</feature>
<evidence type="ECO:0000259" key="2">
    <source>
        <dbReference type="Pfam" id="PF04282"/>
    </source>
</evidence>
<dbReference type="KEGG" id="taqu:KDW03_05300"/>
<gene>
    <name evidence="3" type="ORF">KDW03_05300</name>
</gene>
<dbReference type="PANTHER" id="PTHR39966">
    <property type="entry name" value="BLL2471 PROTEIN-RELATED"/>
    <property type="match status" value="1"/>
</dbReference>
<protein>
    <submittedName>
        <fullName evidence="3">DUF438 domain-containing protein</fullName>
    </submittedName>
</protein>
<evidence type="ECO:0000313" key="4">
    <source>
        <dbReference type="Proteomes" id="UP001056539"/>
    </source>
</evidence>
<name>A0AAX3BFP2_9SPIR</name>
<keyword evidence="4" id="KW-1185">Reference proteome</keyword>
<sequence>MRGIELTPKQQETKEQIKIMMRGLKATTSQEELAKTKREFQTLLDQADPLVIAFAEQELASEGMSMEEFLQVCDIHLELFREKVQNPDLKVPDDHPIARFQQDHRIILQWMDKLRESIKEIANYDTWEEVKTKLPGVKDLLTKLMEAENHNIRQESALFPALEQKGIEKPPAIMWQEHTEMRQDKKALLKLFEQAEKVDFALWVNQMYQLSMRLYEKFLLHTQKEQNILYKVALEVLSQQDWINVKEATEEVGFFEISDRNV</sequence>
<evidence type="ECO:0000313" key="3">
    <source>
        <dbReference type="EMBL" id="URA11212.1"/>
    </source>
</evidence>
<dbReference type="GO" id="GO:0005886">
    <property type="term" value="C:plasma membrane"/>
    <property type="evidence" value="ECO:0007669"/>
    <property type="project" value="TreeGrafter"/>
</dbReference>
<dbReference type="Gene3D" id="1.20.120.520">
    <property type="entry name" value="nmb1532 protein domain like"/>
    <property type="match status" value="1"/>
</dbReference>
<dbReference type="InterPro" id="IPR007380">
    <property type="entry name" value="DUF438"/>
</dbReference>
<evidence type="ECO:0000259" key="1">
    <source>
        <dbReference type="Pfam" id="PF01814"/>
    </source>
</evidence>